<accession>A0ABP1FZW8</accession>
<protein>
    <submittedName>
        <fullName evidence="1">G8240 protein</fullName>
    </submittedName>
</protein>
<dbReference type="EMBL" id="CAXHTA020000012">
    <property type="protein sequence ID" value="CAL5225425.1"/>
    <property type="molecule type" value="Genomic_DNA"/>
</dbReference>
<proteinExistence type="predicted"/>
<comment type="caution">
    <text evidence="1">The sequence shown here is derived from an EMBL/GenBank/DDBJ whole genome shotgun (WGS) entry which is preliminary data.</text>
</comment>
<dbReference type="Proteomes" id="UP001497392">
    <property type="component" value="Unassembled WGS sequence"/>
</dbReference>
<dbReference type="CDD" id="cd14273">
    <property type="entry name" value="UBA_TAP-C_like"/>
    <property type="match status" value="1"/>
</dbReference>
<evidence type="ECO:0000313" key="1">
    <source>
        <dbReference type="EMBL" id="CAL5225425.1"/>
    </source>
</evidence>
<name>A0ABP1FZW8_9CHLO</name>
<organism evidence="1 2">
    <name type="scientific">Coccomyxa viridis</name>
    <dbReference type="NCBI Taxonomy" id="1274662"/>
    <lineage>
        <taxon>Eukaryota</taxon>
        <taxon>Viridiplantae</taxon>
        <taxon>Chlorophyta</taxon>
        <taxon>core chlorophytes</taxon>
        <taxon>Trebouxiophyceae</taxon>
        <taxon>Trebouxiophyceae incertae sedis</taxon>
        <taxon>Coccomyxaceae</taxon>
        <taxon>Coccomyxa</taxon>
    </lineage>
</organism>
<evidence type="ECO:0000313" key="2">
    <source>
        <dbReference type="Proteomes" id="UP001497392"/>
    </source>
</evidence>
<gene>
    <name evidence="1" type="primary">g8240</name>
    <name evidence="1" type="ORF">VP750_LOCUS7084</name>
</gene>
<keyword evidence="2" id="KW-1185">Reference proteome</keyword>
<reference evidence="1 2" key="1">
    <citation type="submission" date="2024-06" db="EMBL/GenBank/DDBJ databases">
        <authorList>
            <person name="Kraege A."/>
            <person name="Thomma B."/>
        </authorList>
    </citation>
    <scope>NUCLEOTIDE SEQUENCE [LARGE SCALE GENOMIC DNA]</scope>
</reference>
<sequence length="111" mass="12564">MATVPKEHIAGRAARFTYDSIVDRDLIVLADDVASLPEPPKQSQKSQEERAADAIQKMSNLLGKSHLTRLFALQGLRIDESTAMYYLKESGGDLKRAVRMYEADKTWERRP</sequence>